<accession>A0A1H2LAX6</accession>
<proteinExistence type="predicted"/>
<dbReference type="STRING" id="131112.SAMN04489737_0259"/>
<dbReference type="PANTHER" id="PTHR39639">
    <property type="entry name" value="CHROMOSOME 16, WHOLE GENOME SHOTGUN SEQUENCE"/>
    <property type="match status" value="1"/>
</dbReference>
<evidence type="ECO:0000313" key="3">
    <source>
        <dbReference type="EMBL" id="SDU77964.1"/>
    </source>
</evidence>
<evidence type="ECO:0000259" key="2">
    <source>
        <dbReference type="Pfam" id="PF03235"/>
    </source>
</evidence>
<protein>
    <recommendedName>
        <fullName evidence="2">GmrSD restriction endonucleases N-terminal domain-containing protein</fullName>
    </recommendedName>
</protein>
<dbReference type="AlphaFoldDB" id="A0A1H2LAX6"/>
<feature type="domain" description="GmrSD restriction endonucleases N-terminal" evidence="2">
    <location>
        <begin position="72"/>
        <end position="209"/>
    </location>
</feature>
<gene>
    <name evidence="3" type="ORF">SAMN04489737_0259</name>
</gene>
<dbReference type="InterPro" id="IPR004919">
    <property type="entry name" value="GmrSD_N"/>
</dbReference>
<organism evidence="3 4">
    <name type="scientific">Arcanobacterium phocae</name>
    <dbReference type="NCBI Taxonomy" id="131112"/>
    <lineage>
        <taxon>Bacteria</taxon>
        <taxon>Bacillati</taxon>
        <taxon>Actinomycetota</taxon>
        <taxon>Actinomycetes</taxon>
        <taxon>Actinomycetales</taxon>
        <taxon>Actinomycetaceae</taxon>
        <taxon>Arcanobacterium</taxon>
    </lineage>
</organism>
<dbReference type="Proteomes" id="UP000214355">
    <property type="component" value="Chromosome I"/>
</dbReference>
<evidence type="ECO:0000256" key="1">
    <source>
        <dbReference type="SAM" id="MobiDB-lite"/>
    </source>
</evidence>
<dbReference type="Pfam" id="PF03235">
    <property type="entry name" value="GmrSD_N"/>
    <property type="match status" value="1"/>
</dbReference>
<sequence length="377" mass="43199">MFDQSGKMSIYEISDEESYELSEEEREDTSISAGNDVEVSYSGQDFDVEGLVRRLNKDDILIPRFGNRNDDIETGGFQRGFVWNKSQQDKFIESILLGYPIPNIFLVKQEDQRLLVLDGQQRLVTLQQFYNGFTLGDRKFTLESVDERFKGRDYRSLPDDLRRQLDNALIQAIVLSTRPDPMNHRAIYQIFERLNSGGTQLTSHEVRIASYAGDLVDYIEDLNSNSCWRKLYGKRSPRVRDHELVTRILAMYLGWQGYKRPQKLFLNNFMESGLTPNIKNAGTQFLRAAEILSSSSSSDVALKFLSNQVNNAWSDALFVGLMTRLSESGIEIDEVENCVRNLRKNQDFSAVITGSTADERQVMDRMNIAISAFRNVD</sequence>
<dbReference type="PANTHER" id="PTHR39639:SF1">
    <property type="entry name" value="DUF262 DOMAIN-CONTAINING PROTEIN"/>
    <property type="match status" value="1"/>
</dbReference>
<reference evidence="4" key="1">
    <citation type="submission" date="2016-10" db="EMBL/GenBank/DDBJ databases">
        <authorList>
            <person name="Varghese N."/>
            <person name="Submissions S."/>
        </authorList>
    </citation>
    <scope>NUCLEOTIDE SEQUENCE [LARGE SCALE GENOMIC DNA]</scope>
    <source>
        <strain evidence="4">DSM 10002</strain>
    </source>
</reference>
<name>A0A1H2LAX6_9ACTO</name>
<dbReference type="OrthoDB" id="9798761at2"/>
<keyword evidence="4" id="KW-1185">Reference proteome</keyword>
<dbReference type="EMBL" id="LT629804">
    <property type="protein sequence ID" value="SDU77964.1"/>
    <property type="molecule type" value="Genomic_DNA"/>
</dbReference>
<feature type="compositionally biased region" description="Acidic residues" evidence="1">
    <location>
        <begin position="13"/>
        <end position="27"/>
    </location>
</feature>
<feature type="region of interest" description="Disordered" evidence="1">
    <location>
        <begin position="1"/>
        <end position="34"/>
    </location>
</feature>
<evidence type="ECO:0000313" key="4">
    <source>
        <dbReference type="Proteomes" id="UP000214355"/>
    </source>
</evidence>